<keyword evidence="7" id="KW-1185">Reference proteome</keyword>
<dbReference type="InterPro" id="IPR011013">
    <property type="entry name" value="Gal_mutarotase_sf_dom"/>
</dbReference>
<dbReference type="Gene3D" id="1.20.1270.50">
    <property type="entry name" value="Glycoside hydrolase family 38, central domain"/>
    <property type="match status" value="1"/>
</dbReference>
<dbReference type="GO" id="GO:0004559">
    <property type="term" value="F:alpha-mannosidase activity"/>
    <property type="evidence" value="ECO:0007669"/>
    <property type="project" value="InterPro"/>
</dbReference>
<dbReference type="InterPro" id="IPR011330">
    <property type="entry name" value="Glyco_hydro/deAcase_b/a-brl"/>
</dbReference>
<comment type="similarity">
    <text evidence="1">Belongs to the glycosyl hydrolase 38 family.</text>
</comment>
<evidence type="ECO:0000259" key="5">
    <source>
        <dbReference type="SMART" id="SM00872"/>
    </source>
</evidence>
<dbReference type="GO" id="GO:0006013">
    <property type="term" value="P:mannose metabolic process"/>
    <property type="evidence" value="ECO:0007669"/>
    <property type="project" value="InterPro"/>
</dbReference>
<dbReference type="FunFam" id="3.20.110.10:FF:000002">
    <property type="entry name" value="alpha-mannosidase 2C1 isoform X1"/>
    <property type="match status" value="1"/>
</dbReference>
<dbReference type="GO" id="GO:0030246">
    <property type="term" value="F:carbohydrate binding"/>
    <property type="evidence" value="ECO:0007669"/>
    <property type="project" value="InterPro"/>
</dbReference>
<reference evidence="6 7" key="1">
    <citation type="submission" date="2021-01" db="EMBL/GenBank/DDBJ databases">
        <title>Whole genome shotgun sequence of Catellatospora coxensis NBRC 107359.</title>
        <authorList>
            <person name="Komaki H."/>
            <person name="Tamura T."/>
        </authorList>
    </citation>
    <scope>NUCLEOTIDE SEQUENCE [LARGE SCALE GENOMIC DNA]</scope>
    <source>
        <strain evidence="6 7">NBRC 107359</strain>
    </source>
</reference>
<dbReference type="InterPro" id="IPR011682">
    <property type="entry name" value="Glyco_hydro_38_C"/>
</dbReference>
<gene>
    <name evidence="6" type="ORF">Cco03nite_49620</name>
</gene>
<sequence>MHDDHVLVERRLRRLLAERIRPAVHSATSALTVHVWHAPGEPVPFTEAAAAAYAPAAAGDRWGAPWGTAWWRITGEVPADWAGREVEALVDLGFDADRPGFQCEGLAYALDGQIVKGLHPRSGHLPVARPARGGEPVGFLVEAAANPLIGLPWGRTDLGDRATAGAEPLYRLGRIELAVFERQVWELVQDLEVLSQLMAELSPHDARRFEILRAIERSLDATDLSDVPGSAGAAREQLADVLTRPAHASAHRISAVGHAHIDTAWLWPLRETVRKVARTTANVTALLAEHDDFRYAMSQAQQLAWMKEHQPQLYARISEHIAAGRFVPVGGMWVESDTNLPGGESLARQLVHGKRFYADEFGIDTQEVWLPDSFGYSAALPQLIRLAGARWFLTQKLSWNQTNRFPHHTFDWEGVDGSRVFTHFPPVDTYNSELSAAELAHAARNFAEKGRATHSLVPFGWGDGGGGPTREMIARARRTADLEGSPRVTMRSPAEFFRAAEAEYPHPPVWAGELYLEFHRGTYTSQARTKRGNRRSEHLLREAELWAGTAAVAGLAEYPYDALDRLWKTVLLHQFHDILPGSSIAWVHQEAEQTYARVCAELEGIVDGALRALAGPGGTPVLFNAAPHARDGLPALGAALAPGSRPAKGETDPPVTAVAGEDGIVLDNGVLRVTVGRTGLISSLVDLRVGREVVPDGLAANLVQLHPDVPHAWDAWEIDSYYRNTAAELPAEEVRLEAATPDECRVRVVRRFGGSEMVQRLRLAAGRGALDIDTDVSWHESEKILKLAFPVDVLADHSSSEIQYGHVKRPTHTNTSWDAARFEVCAHRWLHVGEPGYGVALLNDATYGHEVSRVRDRQGRTATMVRVSLLRAARFPDPGTDQGAHSFRHVLLPGAGIADAVRDGYHLNLPVRRVVGGRAVAPLVAVDHDGVVVEAVKLADDRSGDVVVRLYEAHGGQAAARLTVAVPYATARLADLLENPVGDAPPSHGGPEVSRVDLRLRPFQILTIRLSR</sequence>
<proteinExistence type="inferred from homology"/>
<dbReference type="GO" id="GO:0046872">
    <property type="term" value="F:metal ion binding"/>
    <property type="evidence" value="ECO:0007669"/>
    <property type="project" value="UniProtKB-KW"/>
</dbReference>
<keyword evidence="3" id="KW-0378">Hydrolase</keyword>
<evidence type="ECO:0000313" key="7">
    <source>
        <dbReference type="Proteomes" id="UP000630887"/>
    </source>
</evidence>
<organism evidence="6 7">
    <name type="scientific">Catellatospora coxensis</name>
    <dbReference type="NCBI Taxonomy" id="310354"/>
    <lineage>
        <taxon>Bacteria</taxon>
        <taxon>Bacillati</taxon>
        <taxon>Actinomycetota</taxon>
        <taxon>Actinomycetes</taxon>
        <taxon>Micromonosporales</taxon>
        <taxon>Micromonosporaceae</taxon>
        <taxon>Catellatospora</taxon>
    </lineage>
</organism>
<dbReference type="RefSeq" id="WP_203694580.1">
    <property type="nucleotide sequence ID" value="NZ_BAAALC010000002.1"/>
</dbReference>
<dbReference type="EMBL" id="BONI01000045">
    <property type="protein sequence ID" value="GIG08262.1"/>
    <property type="molecule type" value="Genomic_DNA"/>
</dbReference>
<dbReference type="PANTHER" id="PTHR46017:SF1">
    <property type="entry name" value="ALPHA-MANNOSIDASE 2C1"/>
    <property type="match status" value="1"/>
</dbReference>
<protein>
    <submittedName>
        <fullName evidence="6">Alpha-mannosidase</fullName>
    </submittedName>
</protein>
<dbReference type="InterPro" id="IPR027291">
    <property type="entry name" value="Glyco_hydro_38_N_sf"/>
</dbReference>
<dbReference type="Pfam" id="PF01074">
    <property type="entry name" value="Glyco_hydro_38N"/>
    <property type="match status" value="1"/>
</dbReference>
<accession>A0A8J3KSI3</accession>
<dbReference type="Proteomes" id="UP000630887">
    <property type="component" value="Unassembled WGS sequence"/>
</dbReference>
<dbReference type="Pfam" id="PF07748">
    <property type="entry name" value="Glyco_hydro_38C"/>
    <property type="match status" value="1"/>
</dbReference>
<dbReference type="SUPFAM" id="SSF88713">
    <property type="entry name" value="Glycoside hydrolase/deacetylase"/>
    <property type="match status" value="1"/>
</dbReference>
<evidence type="ECO:0000256" key="2">
    <source>
        <dbReference type="ARBA" id="ARBA00022723"/>
    </source>
</evidence>
<keyword evidence="4" id="KW-0326">Glycosidase</keyword>
<dbReference type="InterPro" id="IPR000602">
    <property type="entry name" value="Glyco_hydro_38_N"/>
</dbReference>
<dbReference type="Pfam" id="PF22907">
    <property type="entry name" value="Ams1-like_1st"/>
    <property type="match status" value="1"/>
</dbReference>
<dbReference type="InterPro" id="IPR028995">
    <property type="entry name" value="Glyco_hydro_57/38_cen_sf"/>
</dbReference>
<dbReference type="SMART" id="SM00872">
    <property type="entry name" value="Alpha-mann_mid"/>
    <property type="match status" value="1"/>
</dbReference>
<dbReference type="SUPFAM" id="SSF74650">
    <property type="entry name" value="Galactose mutarotase-like"/>
    <property type="match status" value="1"/>
</dbReference>
<comment type="caution">
    <text evidence="6">The sequence shown here is derived from an EMBL/GenBank/DDBJ whole genome shotgun (WGS) entry which is preliminary data.</text>
</comment>
<evidence type="ECO:0000256" key="3">
    <source>
        <dbReference type="ARBA" id="ARBA00022801"/>
    </source>
</evidence>
<dbReference type="Gene3D" id="3.20.110.10">
    <property type="entry name" value="Glycoside hydrolase 38, N terminal domain"/>
    <property type="match status" value="1"/>
</dbReference>
<evidence type="ECO:0000256" key="4">
    <source>
        <dbReference type="ARBA" id="ARBA00023295"/>
    </source>
</evidence>
<name>A0A8J3KSI3_9ACTN</name>
<dbReference type="InterPro" id="IPR054723">
    <property type="entry name" value="Ams1-like_N"/>
</dbReference>
<dbReference type="SUPFAM" id="SSF88688">
    <property type="entry name" value="Families 57/38 glycoside transferase middle domain"/>
    <property type="match status" value="1"/>
</dbReference>
<dbReference type="Gene3D" id="2.70.98.30">
    <property type="entry name" value="Golgi alpha-mannosidase II, domain 4"/>
    <property type="match status" value="1"/>
</dbReference>
<dbReference type="Pfam" id="PF17677">
    <property type="entry name" value="Glyco_hydro38C2"/>
    <property type="match status" value="1"/>
</dbReference>
<dbReference type="FunFam" id="1.20.1270.50:FF:000004">
    <property type="entry name" value="alpha-mannosidase 2C1 isoform X1"/>
    <property type="match status" value="1"/>
</dbReference>
<dbReference type="Pfam" id="PF09261">
    <property type="entry name" value="Alpha-mann_mid"/>
    <property type="match status" value="1"/>
</dbReference>
<dbReference type="InterPro" id="IPR041147">
    <property type="entry name" value="GH38_C"/>
</dbReference>
<evidence type="ECO:0000256" key="1">
    <source>
        <dbReference type="ARBA" id="ARBA00009792"/>
    </source>
</evidence>
<dbReference type="PANTHER" id="PTHR46017">
    <property type="entry name" value="ALPHA-MANNOSIDASE 2C1"/>
    <property type="match status" value="1"/>
</dbReference>
<feature type="domain" description="Glycoside hydrolase family 38 central" evidence="5">
    <location>
        <begin position="517"/>
        <end position="595"/>
    </location>
</feature>
<evidence type="ECO:0000313" key="6">
    <source>
        <dbReference type="EMBL" id="GIG08262.1"/>
    </source>
</evidence>
<keyword evidence="2" id="KW-0479">Metal-binding</keyword>
<dbReference type="Gene3D" id="2.60.40.2220">
    <property type="match status" value="1"/>
</dbReference>
<dbReference type="InterPro" id="IPR037094">
    <property type="entry name" value="Glyco_hydro_38_cen_sf"/>
</dbReference>
<dbReference type="InterPro" id="IPR015341">
    <property type="entry name" value="Glyco_hydro_38_cen"/>
</dbReference>
<dbReference type="GO" id="GO:0009313">
    <property type="term" value="P:oligosaccharide catabolic process"/>
    <property type="evidence" value="ECO:0007669"/>
    <property type="project" value="TreeGrafter"/>
</dbReference>
<dbReference type="AlphaFoldDB" id="A0A8J3KSI3"/>
<dbReference type="CDD" id="cd10789">
    <property type="entry name" value="GH38N_AMII_ER_cytosolic"/>
    <property type="match status" value="1"/>
</dbReference>